<dbReference type="AlphaFoldDB" id="A0A1R1PID9"/>
<dbReference type="Proteomes" id="UP000188320">
    <property type="component" value="Unassembled WGS sequence"/>
</dbReference>
<gene>
    <name evidence="1" type="ORF">AX774_g5844</name>
</gene>
<sequence length="208" mass="22701">MPELNKPAPELGIKRKSNSIAFVEGGLSAYKKIMTNLDSTKESKIPEKINREGAFDCSEDILNCIVSVPTEYPTFTEKKLLKADPFGQERKPTHSVPELNKGIGYGSFAVFEDQVNGKAQNSIEASNLILPNNQLPVFNTSCGAQLNLLRNMNYISDPLANAYGMTKSVSNSYENQSMPTDDSNGSFNGANFGVSNIFGSSQGKYILQ</sequence>
<dbReference type="EMBL" id="LSSK01001103">
    <property type="protein sequence ID" value="OMH80716.1"/>
    <property type="molecule type" value="Genomic_DNA"/>
</dbReference>
<evidence type="ECO:0000313" key="2">
    <source>
        <dbReference type="Proteomes" id="UP000188320"/>
    </source>
</evidence>
<keyword evidence="2" id="KW-1185">Reference proteome</keyword>
<comment type="caution">
    <text evidence="1">The sequence shown here is derived from an EMBL/GenBank/DDBJ whole genome shotgun (WGS) entry which is preliminary data.</text>
</comment>
<evidence type="ECO:0000313" key="1">
    <source>
        <dbReference type="EMBL" id="OMH80716.1"/>
    </source>
</evidence>
<reference evidence="2" key="1">
    <citation type="submission" date="2017-01" db="EMBL/GenBank/DDBJ databases">
        <authorList>
            <person name="Wang Y."/>
            <person name="White M."/>
            <person name="Kvist S."/>
            <person name="Moncalvo J.-M."/>
        </authorList>
    </citation>
    <scope>NUCLEOTIDE SEQUENCE [LARGE SCALE GENOMIC DNA]</scope>
    <source>
        <strain evidence="2">COL-18-3</strain>
    </source>
</reference>
<protein>
    <submittedName>
        <fullName evidence="1">Uncharacterized protein</fullName>
    </submittedName>
</protein>
<name>A0A1R1PID9_ZANCU</name>
<organism evidence="1 2">
    <name type="scientific">Zancudomyces culisetae</name>
    <name type="common">Gut fungus</name>
    <name type="synonym">Smittium culisetae</name>
    <dbReference type="NCBI Taxonomy" id="1213189"/>
    <lineage>
        <taxon>Eukaryota</taxon>
        <taxon>Fungi</taxon>
        <taxon>Fungi incertae sedis</taxon>
        <taxon>Zoopagomycota</taxon>
        <taxon>Kickxellomycotina</taxon>
        <taxon>Harpellomycetes</taxon>
        <taxon>Harpellales</taxon>
        <taxon>Legeriomycetaceae</taxon>
        <taxon>Zancudomyces</taxon>
    </lineage>
</organism>
<accession>A0A1R1PID9</accession>
<proteinExistence type="predicted"/>